<name>A0ABM9JXN2_9RALS</name>
<comment type="caution">
    <text evidence="2">The sequence shown here is derived from an EMBL/GenBank/DDBJ whole genome shotgun (WGS) entry which is preliminary data.</text>
</comment>
<evidence type="ECO:0000313" key="3">
    <source>
        <dbReference type="Proteomes" id="UP001189773"/>
    </source>
</evidence>
<sequence length="482" mass="53359">MPYNKGPDRSGAAWAVDMQAHLPEKRPAEAGRLMAWARERKTGAPRYILELDENHRGAHCDCECVSCGGALIAVNAARETYLRRPHFRHAAGTEKHLCLVLAARAALLATLESTGCLDLPSRRRTARITGLSGSFYDAWVDAPVERVHIASCSFSDEAAAIVTLDDGRELHVVLVGGHAGGTDGAPHAAIEVLVDDVALAAMSPEELRDRIRLLVSRAHWCGHWQDNVLLDSAMDQARARAADAFDLVDGETGLPDAATPQEIRETLLHRKAKEILEREKRLMVPLMSVTERSPQWPREAITRKCRDAQELELKSVTLEQRMGRIIPDVTAATLPAPGWPAEKLLIEITVTNRMDVARLARIREADLPTLEIDLSLLGGKVTESEFTRLIVEEVAGKRWLHHPAIEAERGRLHAAWTAAGAARPFPAPRRERSSGSLTGEGRYPSQRYAGPKETDLWLKGEALERWKRENPESAAIWFPEKD</sequence>
<reference evidence="2 3" key="1">
    <citation type="submission" date="2023-07" db="EMBL/GenBank/DDBJ databases">
        <authorList>
            <person name="Peeters C."/>
        </authorList>
    </citation>
    <scope>NUCLEOTIDE SEQUENCE [LARGE SCALE GENOMIC DNA]</scope>
    <source>
        <strain evidence="2 3">LMG 18095</strain>
    </source>
</reference>
<gene>
    <name evidence="2" type="ORF">LMG18095_04640</name>
</gene>
<dbReference type="EMBL" id="CATZAR010000025">
    <property type="protein sequence ID" value="CAJ0807743.1"/>
    <property type="molecule type" value="Genomic_DNA"/>
</dbReference>
<keyword evidence="3" id="KW-1185">Reference proteome</keyword>
<dbReference type="RefSeq" id="WP_280818578.1">
    <property type="nucleotide sequence ID" value="NZ_CATZAR010000025.1"/>
</dbReference>
<dbReference type="Proteomes" id="UP001189773">
    <property type="component" value="Unassembled WGS sequence"/>
</dbReference>
<evidence type="ECO:0000256" key="1">
    <source>
        <dbReference type="SAM" id="MobiDB-lite"/>
    </source>
</evidence>
<accession>A0ABM9JXN2</accession>
<proteinExistence type="predicted"/>
<organism evidence="2 3">
    <name type="scientific">Ralstonia thomasii</name>
    <dbReference type="NCBI Taxonomy" id="3058596"/>
    <lineage>
        <taxon>Bacteria</taxon>
        <taxon>Pseudomonadati</taxon>
        <taxon>Pseudomonadota</taxon>
        <taxon>Betaproteobacteria</taxon>
        <taxon>Burkholderiales</taxon>
        <taxon>Burkholderiaceae</taxon>
        <taxon>Ralstonia</taxon>
    </lineage>
</organism>
<protein>
    <submittedName>
        <fullName evidence="2">Uncharacterized protein</fullName>
    </submittedName>
</protein>
<evidence type="ECO:0000313" key="2">
    <source>
        <dbReference type="EMBL" id="CAJ0807743.1"/>
    </source>
</evidence>
<feature type="region of interest" description="Disordered" evidence="1">
    <location>
        <begin position="423"/>
        <end position="449"/>
    </location>
</feature>